<dbReference type="InterPro" id="IPR016024">
    <property type="entry name" value="ARM-type_fold"/>
</dbReference>
<dbReference type="Proteomes" id="UP000320722">
    <property type="component" value="Chromosome"/>
</dbReference>
<evidence type="ECO:0000313" key="2">
    <source>
        <dbReference type="EMBL" id="QDU02342.1"/>
    </source>
</evidence>
<dbReference type="InterPro" id="IPR004155">
    <property type="entry name" value="PBS_lyase_HEAT"/>
</dbReference>
<dbReference type="PANTHER" id="PTHR12697">
    <property type="entry name" value="PBS LYASE HEAT-LIKE PROTEIN"/>
    <property type="match status" value="1"/>
</dbReference>
<protein>
    <submittedName>
        <fullName evidence="2">HEAT repeat protein</fullName>
    </submittedName>
</protein>
<evidence type="ECO:0000256" key="1">
    <source>
        <dbReference type="SAM" id="Phobius"/>
    </source>
</evidence>
<proteinExistence type="predicted"/>
<dbReference type="SMART" id="SM00567">
    <property type="entry name" value="EZ_HEAT"/>
    <property type="match status" value="4"/>
</dbReference>
<dbReference type="InterPro" id="IPR011989">
    <property type="entry name" value="ARM-like"/>
</dbReference>
<dbReference type="GO" id="GO:0019135">
    <property type="term" value="F:deoxyhypusine monooxygenase activity"/>
    <property type="evidence" value="ECO:0007669"/>
    <property type="project" value="TreeGrafter"/>
</dbReference>
<dbReference type="Pfam" id="PF13646">
    <property type="entry name" value="HEAT_2"/>
    <property type="match status" value="1"/>
</dbReference>
<keyword evidence="1" id="KW-0812">Transmembrane</keyword>
<name>A0A517WAR0_9PLAN</name>
<dbReference type="SUPFAM" id="SSF48371">
    <property type="entry name" value="ARM repeat"/>
    <property type="match status" value="1"/>
</dbReference>
<feature type="transmembrane region" description="Helical" evidence="1">
    <location>
        <begin position="21"/>
        <end position="39"/>
    </location>
</feature>
<gene>
    <name evidence="2" type="ORF">V6x_20440</name>
</gene>
<organism evidence="2 3">
    <name type="scientific">Gimesia chilikensis</name>
    <dbReference type="NCBI Taxonomy" id="2605989"/>
    <lineage>
        <taxon>Bacteria</taxon>
        <taxon>Pseudomonadati</taxon>
        <taxon>Planctomycetota</taxon>
        <taxon>Planctomycetia</taxon>
        <taxon>Planctomycetales</taxon>
        <taxon>Planctomycetaceae</taxon>
        <taxon>Gimesia</taxon>
    </lineage>
</organism>
<evidence type="ECO:0000313" key="3">
    <source>
        <dbReference type="Proteomes" id="UP000320722"/>
    </source>
</evidence>
<keyword evidence="1" id="KW-1133">Transmembrane helix</keyword>
<dbReference type="AlphaFoldDB" id="A0A517WAR0"/>
<keyword evidence="1" id="KW-0472">Membrane</keyword>
<reference evidence="2 3" key="1">
    <citation type="submission" date="2019-02" db="EMBL/GenBank/DDBJ databases">
        <title>Deep-cultivation of Planctomycetes and their phenomic and genomic characterization uncovers novel biology.</title>
        <authorList>
            <person name="Wiegand S."/>
            <person name="Jogler M."/>
            <person name="Boedeker C."/>
            <person name="Pinto D."/>
            <person name="Vollmers J."/>
            <person name="Rivas-Marin E."/>
            <person name="Kohn T."/>
            <person name="Peeters S.H."/>
            <person name="Heuer A."/>
            <person name="Rast P."/>
            <person name="Oberbeckmann S."/>
            <person name="Bunk B."/>
            <person name="Jeske O."/>
            <person name="Meyerdierks A."/>
            <person name="Storesund J.E."/>
            <person name="Kallscheuer N."/>
            <person name="Luecker S."/>
            <person name="Lage O.M."/>
            <person name="Pohl T."/>
            <person name="Merkel B.J."/>
            <person name="Hornburger P."/>
            <person name="Mueller R.-W."/>
            <person name="Bruemmer F."/>
            <person name="Labrenz M."/>
            <person name="Spormann A.M."/>
            <person name="Op den Camp H."/>
            <person name="Overmann J."/>
            <person name="Amann R."/>
            <person name="Jetten M.S.M."/>
            <person name="Mascher T."/>
            <person name="Medema M.H."/>
            <person name="Devos D.P."/>
            <person name="Kaster A.-K."/>
            <person name="Ovreas L."/>
            <person name="Rohde M."/>
            <person name="Galperin M.Y."/>
            <person name="Jogler C."/>
        </authorList>
    </citation>
    <scope>NUCLEOTIDE SEQUENCE [LARGE SCALE GENOMIC DNA]</scope>
    <source>
        <strain evidence="2 3">V6</strain>
    </source>
</reference>
<accession>A0A517WAR0</accession>
<dbReference type="PANTHER" id="PTHR12697:SF20">
    <property type="entry name" value="HEAT REPEAT-CONTAINING PROTEIN 4"/>
    <property type="match status" value="1"/>
</dbReference>
<dbReference type="EMBL" id="CP036347">
    <property type="protein sequence ID" value="QDU02342.1"/>
    <property type="molecule type" value="Genomic_DNA"/>
</dbReference>
<sequence length="833" mass="94089">MIPSLKQARRQASYKMLRHPILRYGLLITFILIIPLPGFSREEKPLPLSQLSQMITEIEQDQGKWSRHLRHLVVLGKQTLLGEPLAATVPALVARNEEDGFRSLAFHSVYHTEYYPPYGEYARLGQSQIAKHLIPRKISEVQGAVHALEVASAIPPDDPVVFQHMVAEVRKRDLSKTSRRYLKVVSQIAHHYPRYRPEAEALFIERLEAMNLEQLANVNSPTRHYTNSLLSWLGNISPQTVKPELITRFLDRNYGYTTDRAAYLMLQMEDRAAPLVKLLVQRAADSGRMSDSEKYLLDCISKMAHLAVDDLSDLMIYGSDQDRLYAAWALTKCGEKSGKAMEALTAALADSNFYVRRYACQAIRNSRKKNPAAEARLKDLLLSQDAPRKSEEKRTYYAAVLESLASVSSGSQATLDVMLDAETRLSFPKVAVIKAYAILGGKGHQVLLDRIQNKSVDIYVMGAAFNSLDQEVDSFYEVFNAFWDAANHEQRKEVFSRWIWFVESHPDRTREVTREILMGARTLPEGTLPIIKALEKQADFAMSDLVTVLPTSQGLAALTMLASIHGDPEICIPAVLEQLATLQQKRWNENALETAVREFTRAYQNEYPLFLKSVSTLQKDHAIWVITELCSADPQSRKLQQAVAELLNDPRVEVRLAALHGLSQLKQLDPDVLNQVQQQLVSPGNRFYPDLKEAVCQVLISHATSSRSFASDILDLKNDQSYRLQLAAIITTGYLATDLQEKEQITFLENALCSNDPLKRYLAARALGRIGDPAISLLEQTLESEQDRFTRHAAAYALSLSKKPSERCLQLLKKYRLDPEYLVAEQCRISLLP</sequence>
<dbReference type="Gene3D" id="1.25.10.10">
    <property type="entry name" value="Leucine-rich Repeat Variant"/>
    <property type="match status" value="3"/>
</dbReference>